<feature type="domain" description="Type II secretion system protein GspF" evidence="7">
    <location>
        <begin position="157"/>
        <end position="278"/>
    </location>
</feature>
<feature type="transmembrane region" description="Helical" evidence="6">
    <location>
        <begin position="96"/>
        <end position="113"/>
    </location>
</feature>
<evidence type="ECO:0000256" key="2">
    <source>
        <dbReference type="ARBA" id="ARBA00022475"/>
    </source>
</evidence>
<evidence type="ECO:0000313" key="9">
    <source>
        <dbReference type="Proteomes" id="UP000481043"/>
    </source>
</evidence>
<dbReference type="GO" id="GO:0005886">
    <property type="term" value="C:plasma membrane"/>
    <property type="evidence" value="ECO:0007669"/>
    <property type="project" value="UniProtKB-SubCell"/>
</dbReference>
<feature type="transmembrane region" description="Helical" evidence="6">
    <location>
        <begin position="6"/>
        <end position="27"/>
    </location>
</feature>
<proteinExistence type="predicted"/>
<evidence type="ECO:0000256" key="6">
    <source>
        <dbReference type="SAM" id="Phobius"/>
    </source>
</evidence>
<comment type="caution">
    <text evidence="8">The sequence shown here is derived from an EMBL/GenBank/DDBJ whole genome shotgun (WGS) entry which is preliminary data.</text>
</comment>
<dbReference type="AlphaFoldDB" id="A0A6M0Q9V8"/>
<dbReference type="Gene3D" id="1.20.81.30">
    <property type="entry name" value="Type II secretion system (T2SS), domain F"/>
    <property type="match status" value="1"/>
</dbReference>
<dbReference type="Proteomes" id="UP000481043">
    <property type="component" value="Unassembled WGS sequence"/>
</dbReference>
<sequence length="322" mass="36572">MAENLVVTLTLSLIITTLVFYLLFSLLTKRYRRIESRLEKYIPRMVQETVHEKETKQKAEKSLVSNLGEQFKEVKYVREMQVTLEQAGMAIKAEEFFVLRLIVSLLSFIVPLLLGLSVLYSLGLGIIGFLAPKFYVSQKRKRRLTRSANQLAEALGIMANSMRAGFSFMQAMQLIGREMPDPIGPEFDKTIRDINYGITTETAFMYLAKRLPDKELEMVIHALLIQRTSGGNLAELLETMQETIRGRIRVKEELNTLTAEGKMSAWIVTLLPVGVGLYLNFVNPDYFSPILLHPIGWIVLGAGSLFILLGWLIIQKIIKIEV</sequence>
<dbReference type="InterPro" id="IPR042094">
    <property type="entry name" value="T2SS_GspF_sf"/>
</dbReference>
<evidence type="ECO:0000259" key="7">
    <source>
        <dbReference type="Pfam" id="PF00482"/>
    </source>
</evidence>
<name>A0A6M0Q9V8_9BACI</name>
<dbReference type="InterPro" id="IPR018076">
    <property type="entry name" value="T2SS_GspF_dom"/>
</dbReference>
<dbReference type="PANTHER" id="PTHR35007:SF1">
    <property type="entry name" value="PILUS ASSEMBLY PROTEIN"/>
    <property type="match status" value="1"/>
</dbReference>
<comment type="subcellular location">
    <subcellularLocation>
        <location evidence="1">Cell membrane</location>
        <topology evidence="1">Multi-pass membrane protein</topology>
    </subcellularLocation>
</comment>
<feature type="transmembrane region" description="Helical" evidence="6">
    <location>
        <begin position="119"/>
        <end position="136"/>
    </location>
</feature>
<dbReference type="Pfam" id="PF00482">
    <property type="entry name" value="T2SSF"/>
    <property type="match status" value="1"/>
</dbReference>
<organism evidence="8 9">
    <name type="scientific">Bacillus mesophilus</name>
    <dbReference type="NCBI Taxonomy" id="1808955"/>
    <lineage>
        <taxon>Bacteria</taxon>
        <taxon>Bacillati</taxon>
        <taxon>Bacillota</taxon>
        <taxon>Bacilli</taxon>
        <taxon>Bacillales</taxon>
        <taxon>Bacillaceae</taxon>
        <taxon>Bacillus</taxon>
    </lineage>
</organism>
<dbReference type="PANTHER" id="PTHR35007">
    <property type="entry name" value="INTEGRAL MEMBRANE PROTEIN-RELATED"/>
    <property type="match status" value="1"/>
</dbReference>
<keyword evidence="3 6" id="KW-0812">Transmembrane</keyword>
<keyword evidence="4 6" id="KW-1133">Transmembrane helix</keyword>
<reference evidence="8 9" key="1">
    <citation type="submission" date="2020-02" db="EMBL/GenBank/DDBJ databases">
        <title>Bacillus aquiflavi sp. nov., isolated from yellow water of strong flavor Chinese baijiu in Yibin region of China.</title>
        <authorList>
            <person name="Xie J."/>
        </authorList>
    </citation>
    <scope>NUCLEOTIDE SEQUENCE [LARGE SCALE GENOMIC DNA]</scope>
    <source>
        <strain evidence="8 9">SA4</strain>
    </source>
</reference>
<feature type="transmembrane region" description="Helical" evidence="6">
    <location>
        <begin position="294"/>
        <end position="314"/>
    </location>
</feature>
<protein>
    <submittedName>
        <fullName evidence="8">Type II secretion system F family protein</fullName>
    </submittedName>
</protein>
<evidence type="ECO:0000256" key="4">
    <source>
        <dbReference type="ARBA" id="ARBA00022989"/>
    </source>
</evidence>
<evidence type="ECO:0000256" key="1">
    <source>
        <dbReference type="ARBA" id="ARBA00004651"/>
    </source>
</evidence>
<keyword evidence="5 6" id="KW-0472">Membrane</keyword>
<evidence type="ECO:0000256" key="5">
    <source>
        <dbReference type="ARBA" id="ARBA00023136"/>
    </source>
</evidence>
<dbReference type="RefSeq" id="WP_163179751.1">
    <property type="nucleotide sequence ID" value="NZ_JAAIWM010000003.1"/>
</dbReference>
<keyword evidence="9" id="KW-1185">Reference proteome</keyword>
<evidence type="ECO:0000313" key="8">
    <source>
        <dbReference type="EMBL" id="NEY72300.1"/>
    </source>
</evidence>
<accession>A0A6M0Q9V8</accession>
<gene>
    <name evidence="8" type="ORF">G4D63_11240</name>
</gene>
<feature type="transmembrane region" description="Helical" evidence="6">
    <location>
        <begin position="263"/>
        <end position="282"/>
    </location>
</feature>
<dbReference type="EMBL" id="JAAIWM010000003">
    <property type="protein sequence ID" value="NEY72300.1"/>
    <property type="molecule type" value="Genomic_DNA"/>
</dbReference>
<keyword evidence="2" id="KW-1003">Cell membrane</keyword>
<evidence type="ECO:0000256" key="3">
    <source>
        <dbReference type="ARBA" id="ARBA00022692"/>
    </source>
</evidence>